<gene>
    <name evidence="4" type="ORF">IFK94_07905</name>
</gene>
<feature type="compositionally biased region" description="Low complexity" evidence="3">
    <location>
        <begin position="281"/>
        <end position="291"/>
    </location>
</feature>
<dbReference type="EMBL" id="JACXWD010000020">
    <property type="protein sequence ID" value="MBD3868033.1"/>
    <property type="molecule type" value="Genomic_DNA"/>
</dbReference>
<dbReference type="Proteomes" id="UP000648239">
    <property type="component" value="Unassembled WGS sequence"/>
</dbReference>
<proteinExistence type="predicted"/>
<keyword evidence="2" id="KW-0106">Calcium</keyword>
<evidence type="ECO:0000256" key="2">
    <source>
        <dbReference type="ARBA" id="ARBA00022837"/>
    </source>
</evidence>
<comment type="caution">
    <text evidence="4">The sequence shown here is derived from an EMBL/GenBank/DDBJ whole genome shotgun (WGS) entry which is preliminary data.</text>
</comment>
<dbReference type="PROSITE" id="PS51234">
    <property type="entry name" value="TSP3"/>
    <property type="match status" value="1"/>
</dbReference>
<dbReference type="InterPro" id="IPR028974">
    <property type="entry name" value="TSP_type-3_rpt"/>
</dbReference>
<accession>A0A8J6Y0K0</accession>
<dbReference type="Gene3D" id="4.10.1080.10">
    <property type="entry name" value="TSP type-3 repeat"/>
    <property type="match status" value="1"/>
</dbReference>
<protein>
    <submittedName>
        <fullName evidence="4">Thrombospondin type 3 repeat-containing protein</fullName>
    </submittedName>
</protein>
<evidence type="ECO:0000256" key="1">
    <source>
        <dbReference type="ARBA" id="ARBA00022729"/>
    </source>
</evidence>
<feature type="region of interest" description="Disordered" evidence="3">
    <location>
        <begin position="267"/>
        <end position="295"/>
    </location>
</feature>
<reference evidence="4 5" key="1">
    <citation type="submission" date="2020-08" db="EMBL/GenBank/DDBJ databases">
        <title>Acidobacteriota in marine sediments use diverse sulfur dissimilation pathways.</title>
        <authorList>
            <person name="Wasmund K."/>
        </authorList>
    </citation>
    <scope>NUCLEOTIDE SEQUENCE [LARGE SCALE GENOMIC DNA]</scope>
    <source>
        <strain evidence="4">MAG AM4</strain>
    </source>
</reference>
<feature type="non-terminal residue" evidence="4">
    <location>
        <position position="1"/>
    </location>
</feature>
<evidence type="ECO:0000256" key="3">
    <source>
        <dbReference type="SAM" id="MobiDB-lite"/>
    </source>
</evidence>
<dbReference type="InterPro" id="IPR017897">
    <property type="entry name" value="Thrombospondin_3_rpt"/>
</dbReference>
<dbReference type="PANTHER" id="PTHR10199:SF110">
    <property type="entry name" value="TSP C-TERMINAL DOMAIN-CONTAINING PROTEIN"/>
    <property type="match status" value="1"/>
</dbReference>
<dbReference type="InterPro" id="IPR003367">
    <property type="entry name" value="Thrombospondin_3-like_rpt"/>
</dbReference>
<dbReference type="GO" id="GO:0005509">
    <property type="term" value="F:calcium ion binding"/>
    <property type="evidence" value="ECO:0007669"/>
    <property type="project" value="InterPro"/>
</dbReference>
<dbReference type="PANTHER" id="PTHR10199">
    <property type="entry name" value="THROMBOSPONDIN"/>
    <property type="match status" value="1"/>
</dbReference>
<evidence type="ECO:0000313" key="5">
    <source>
        <dbReference type="Proteomes" id="UP000648239"/>
    </source>
</evidence>
<dbReference type="AlphaFoldDB" id="A0A8J6Y0K0"/>
<dbReference type="GO" id="GO:0007155">
    <property type="term" value="P:cell adhesion"/>
    <property type="evidence" value="ECO:0007669"/>
    <property type="project" value="InterPro"/>
</dbReference>
<dbReference type="Pfam" id="PF02412">
    <property type="entry name" value="TSP_3"/>
    <property type="match status" value="3"/>
</dbReference>
<sequence>AGDVCDADDDGDGVDDGVDNCPLDANASQLDTDLDGAGDVCDPDDDGDGVLDTTDNCPLTTNPSQLDTDLDGAGDACDNCPTVSNPGQVDTDQDGIGDACDSVPISIVSNWTTGLTHTVGAGSDRLLVFMVGYENGTDILVNSVSYGGQSLTRINGVAAGTTLFGRVELWYLNEAGISAATGSTFSVAYGGGVPPADEHYGAVTYANVDQASPVLDSAVNSTDTATPNPLTTTVNVTTGGYAVSAVISGNTGVYAWGNGWQERLDQSLASSTSSAADHPATADGTDTASATHSGPPRQAIVAASLSAAN</sequence>
<dbReference type="SUPFAM" id="SSF103647">
    <property type="entry name" value="TSP type-3 repeat"/>
    <property type="match status" value="2"/>
</dbReference>
<name>A0A8J6Y0K0_9BACT</name>
<organism evidence="4 5">
    <name type="scientific">Candidatus Polarisedimenticola svalbardensis</name>
    <dbReference type="NCBI Taxonomy" id="2886004"/>
    <lineage>
        <taxon>Bacteria</taxon>
        <taxon>Pseudomonadati</taxon>
        <taxon>Acidobacteriota</taxon>
        <taxon>Candidatus Polarisedimenticolia</taxon>
        <taxon>Candidatus Polarisedimenticolales</taxon>
        <taxon>Candidatus Polarisedimenticolaceae</taxon>
        <taxon>Candidatus Polarisedimenticola</taxon>
    </lineage>
</organism>
<evidence type="ECO:0000313" key="4">
    <source>
        <dbReference type="EMBL" id="MBD3868033.1"/>
    </source>
</evidence>
<keyword evidence="1" id="KW-0732">Signal</keyword>